<accession>K2MFQ6</accession>
<evidence type="ECO:0000259" key="1">
    <source>
        <dbReference type="PROSITE" id="PS51704"/>
    </source>
</evidence>
<feature type="domain" description="GP-PDE" evidence="1">
    <location>
        <begin position="9"/>
        <end position="236"/>
    </location>
</feature>
<sequence length="236" mass="25623">MSDLSWLTARPIAHRGLHDMNSARWENTLSAFEAAAQAGYAIECDVHLSADDVPMVFHDAALRRLTGADGNIRDRSAAELGRLAVGGTGDRVPSLGDMLALVAGRVPIVIELKGSDGHDARLVERVIGTVDGYDGAVALMSFEHRLIRNLAARAPERPRGLTAEGISPEEIEAHFSMLAHDISFVSYAVTQLPNPFVSFVRRRLSMPVITWTVRDAAAIEATARHADQMTFEGFLP</sequence>
<dbReference type="InterPro" id="IPR017946">
    <property type="entry name" value="PLC-like_Pdiesterase_TIM-brl"/>
</dbReference>
<dbReference type="InterPro" id="IPR030395">
    <property type="entry name" value="GP_PDE_dom"/>
</dbReference>
<gene>
    <name evidence="2" type="ORF">NA2_06587</name>
</gene>
<dbReference type="RefSeq" id="WP_008595616.1">
    <property type="nucleotide sequence ID" value="NZ_AMRM01000006.1"/>
</dbReference>
<evidence type="ECO:0000313" key="3">
    <source>
        <dbReference type="Proteomes" id="UP000006786"/>
    </source>
</evidence>
<reference evidence="2 3" key="1">
    <citation type="journal article" date="2012" name="J. Bacteriol.">
        <title>Genome Sequence of Nitratireductor pacificus Type Strain pht-3B.</title>
        <authorList>
            <person name="Lai Q."/>
            <person name="Li G."/>
            <person name="Shao Z."/>
        </authorList>
    </citation>
    <scope>NUCLEOTIDE SEQUENCE [LARGE SCALE GENOMIC DNA]</scope>
    <source>
        <strain evidence="3">pht-3B</strain>
    </source>
</reference>
<dbReference type="CDD" id="cd08585">
    <property type="entry name" value="GDPD_like_3"/>
    <property type="match status" value="1"/>
</dbReference>
<dbReference type="PANTHER" id="PTHR46211:SF1">
    <property type="entry name" value="GLYCEROPHOSPHODIESTER PHOSPHODIESTERASE, CYTOPLASMIC"/>
    <property type="match status" value="1"/>
</dbReference>
<dbReference type="Pfam" id="PF03009">
    <property type="entry name" value="GDPD"/>
    <property type="match status" value="1"/>
</dbReference>
<dbReference type="GO" id="GO:0006629">
    <property type="term" value="P:lipid metabolic process"/>
    <property type="evidence" value="ECO:0007669"/>
    <property type="project" value="InterPro"/>
</dbReference>
<dbReference type="AlphaFoldDB" id="K2MFQ6"/>
<dbReference type="Gene3D" id="3.20.20.190">
    <property type="entry name" value="Phosphatidylinositol (PI) phosphodiesterase"/>
    <property type="match status" value="1"/>
</dbReference>
<name>K2MFQ6_9HYPH</name>
<protein>
    <submittedName>
        <fullName evidence="2">Glycerophosphoryl diester phosphodiesterase</fullName>
    </submittedName>
</protein>
<dbReference type="EMBL" id="AMRM01000006">
    <property type="protein sequence ID" value="EKF19540.1"/>
    <property type="molecule type" value="Genomic_DNA"/>
</dbReference>
<dbReference type="PROSITE" id="PS51704">
    <property type="entry name" value="GP_PDE"/>
    <property type="match status" value="1"/>
</dbReference>
<dbReference type="GO" id="GO:0008081">
    <property type="term" value="F:phosphoric diester hydrolase activity"/>
    <property type="evidence" value="ECO:0007669"/>
    <property type="project" value="InterPro"/>
</dbReference>
<dbReference type="OrthoDB" id="384721at2"/>
<organism evidence="2 3">
    <name type="scientific">Nitratireductor pacificus pht-3B</name>
    <dbReference type="NCBI Taxonomy" id="391937"/>
    <lineage>
        <taxon>Bacteria</taxon>
        <taxon>Pseudomonadati</taxon>
        <taxon>Pseudomonadota</taxon>
        <taxon>Alphaproteobacteria</taxon>
        <taxon>Hyphomicrobiales</taxon>
        <taxon>Phyllobacteriaceae</taxon>
        <taxon>Nitratireductor</taxon>
    </lineage>
</organism>
<dbReference type="Proteomes" id="UP000006786">
    <property type="component" value="Unassembled WGS sequence"/>
</dbReference>
<dbReference type="PATRIC" id="fig|391937.3.peg.1354"/>
<dbReference type="PANTHER" id="PTHR46211">
    <property type="entry name" value="GLYCEROPHOSPHORYL DIESTER PHOSPHODIESTERASE"/>
    <property type="match status" value="1"/>
</dbReference>
<comment type="caution">
    <text evidence="2">The sequence shown here is derived from an EMBL/GenBank/DDBJ whole genome shotgun (WGS) entry which is preliminary data.</text>
</comment>
<evidence type="ECO:0000313" key="2">
    <source>
        <dbReference type="EMBL" id="EKF19540.1"/>
    </source>
</evidence>
<dbReference type="STRING" id="391937.NA2_06587"/>
<keyword evidence="3" id="KW-1185">Reference proteome</keyword>
<dbReference type="SUPFAM" id="SSF51695">
    <property type="entry name" value="PLC-like phosphodiesterases"/>
    <property type="match status" value="1"/>
</dbReference>
<proteinExistence type="predicted"/>
<dbReference type="eggNOG" id="COG0584">
    <property type="taxonomic scope" value="Bacteria"/>
</dbReference>